<dbReference type="eggNOG" id="COG0598">
    <property type="taxonomic scope" value="Bacteria"/>
</dbReference>
<evidence type="ECO:0000256" key="7">
    <source>
        <dbReference type="ARBA" id="ARBA00022989"/>
    </source>
</evidence>
<evidence type="ECO:0000313" key="15">
    <source>
        <dbReference type="Proteomes" id="UP000000430"/>
    </source>
</evidence>
<dbReference type="GO" id="GO:0005886">
    <property type="term" value="C:plasma membrane"/>
    <property type="evidence" value="ECO:0007669"/>
    <property type="project" value="UniProtKB-SubCell"/>
</dbReference>
<reference evidence="14 15" key="1">
    <citation type="journal article" date="2004" name="Nucleic Acids Res.">
        <title>Unique features revealed by the genome sequence of Acinetobacter sp. ADP1, a versatile and naturally transformation competent bacterium.</title>
        <authorList>
            <person name="Barbe V."/>
            <person name="Vallenet D."/>
            <person name="Fonknechten N."/>
            <person name="Kreimeyer A."/>
            <person name="Oztas S."/>
            <person name="Labarre L."/>
            <person name="Cruveiller S."/>
            <person name="Robert C."/>
            <person name="Duprat S."/>
            <person name="Wincker P."/>
            <person name="Ornston L.N."/>
            <person name="Weissenbach J."/>
            <person name="Marliere P."/>
            <person name="Cohen G.N."/>
            <person name="Medigue C."/>
        </authorList>
    </citation>
    <scope>NUCLEOTIDE SEQUENCE [LARGE SCALE GENOMIC DNA]</scope>
    <source>
        <strain evidence="15">ATCC 33305 / BD413 / ADP1</strain>
    </source>
</reference>
<keyword evidence="12" id="KW-0175">Coiled coil</keyword>
<dbReference type="GO" id="GO:0050897">
    <property type="term" value="F:cobalt ion binding"/>
    <property type="evidence" value="ECO:0007669"/>
    <property type="project" value="TreeGrafter"/>
</dbReference>
<feature type="coiled-coil region" evidence="12">
    <location>
        <begin position="242"/>
        <end position="273"/>
    </location>
</feature>
<keyword evidence="4" id="KW-1003">Cell membrane</keyword>
<dbReference type="EMBL" id="CR543861">
    <property type="protein sequence ID" value="CAG67347.1"/>
    <property type="molecule type" value="Genomic_DNA"/>
</dbReference>
<keyword evidence="7 13" id="KW-1133">Transmembrane helix</keyword>
<dbReference type="STRING" id="202950.GCA_001485005_00661"/>
<comment type="similarity">
    <text evidence="2">Belongs to the CorA metal ion transporter (MIT) (TC 1.A.35) family.</text>
</comment>
<name>Q6FF11_ACIAD</name>
<comment type="catalytic activity">
    <reaction evidence="10">
        <text>Mg(2+)(in) = Mg(2+)(out)</text>
        <dbReference type="Rhea" id="RHEA:29827"/>
        <dbReference type="ChEBI" id="CHEBI:18420"/>
    </reaction>
</comment>
<dbReference type="SUPFAM" id="SSF144083">
    <property type="entry name" value="Magnesium transport protein CorA, transmembrane region"/>
    <property type="match status" value="1"/>
</dbReference>
<dbReference type="Gene3D" id="1.20.58.340">
    <property type="entry name" value="Magnesium transport protein CorA, transmembrane region"/>
    <property type="match status" value="2"/>
</dbReference>
<evidence type="ECO:0000256" key="4">
    <source>
        <dbReference type="ARBA" id="ARBA00022475"/>
    </source>
</evidence>
<dbReference type="CDD" id="cd12822">
    <property type="entry name" value="TmCorA-like"/>
    <property type="match status" value="1"/>
</dbReference>
<accession>Q6FF11</accession>
<dbReference type="PANTHER" id="PTHR46494:SF1">
    <property type="entry name" value="CORA FAMILY METAL ION TRANSPORTER (EUROFUNG)"/>
    <property type="match status" value="1"/>
</dbReference>
<gene>
    <name evidence="14" type="ordered locus">ACIAD0403</name>
</gene>
<evidence type="ECO:0000256" key="6">
    <source>
        <dbReference type="ARBA" id="ARBA00022842"/>
    </source>
</evidence>
<keyword evidence="3" id="KW-0813">Transport</keyword>
<organism evidence="14 15">
    <name type="scientific">Acinetobacter baylyi (strain ATCC 33305 / BD413 / ADP1)</name>
    <dbReference type="NCBI Taxonomy" id="62977"/>
    <lineage>
        <taxon>Bacteria</taxon>
        <taxon>Pseudomonadati</taxon>
        <taxon>Pseudomonadota</taxon>
        <taxon>Gammaproteobacteria</taxon>
        <taxon>Moraxellales</taxon>
        <taxon>Moraxellaceae</taxon>
        <taxon>Acinetobacter</taxon>
    </lineage>
</organism>
<evidence type="ECO:0000256" key="12">
    <source>
        <dbReference type="SAM" id="Coils"/>
    </source>
</evidence>
<comment type="subcellular location">
    <subcellularLocation>
        <location evidence="1">Cell membrane</location>
        <topology evidence="1">Multi-pass membrane protein</topology>
    </subcellularLocation>
</comment>
<dbReference type="InterPro" id="IPR045861">
    <property type="entry name" value="CorA_cytoplasmic_dom"/>
</dbReference>
<feature type="transmembrane region" description="Helical" evidence="13">
    <location>
        <begin position="361"/>
        <end position="381"/>
    </location>
</feature>
<evidence type="ECO:0000256" key="5">
    <source>
        <dbReference type="ARBA" id="ARBA00022692"/>
    </source>
</evidence>
<dbReference type="SUPFAM" id="SSF143865">
    <property type="entry name" value="CorA soluble domain-like"/>
    <property type="match status" value="1"/>
</dbReference>
<dbReference type="FunFam" id="1.20.58.340:FF:000004">
    <property type="entry name" value="Magnesium transport protein CorA"/>
    <property type="match status" value="1"/>
</dbReference>
<dbReference type="Proteomes" id="UP000000430">
    <property type="component" value="Chromosome"/>
</dbReference>
<sequence length="431" mass="51086">MKAAFFMQRSFNINFIDHDLSWLRMQVYYFYRHTTDNYIFLSRERMTDHELIFKWADCVREDVVNHAEQWQKNIKGLTDLSINEFHIRDILNIDHPCAFDTMEDYDLLIFRKIITPDDQISNSDVTGEIHESIFGLATTPISFIMSQHVLISIRETGNKAIDHYVERFEQILQRSIEEQNKPRKLPSTPIDLTLRMLNSMIDAYLDLRTPLTRRVEHWQRELLQGRKRFNQWPQLFQENMAFQQVENLCEEQIETLQELRDELVENYHHLMGEHAAESPDLLLVRMNDLGSHIERTQKHTSRLRAAIQSAIDLHFNAIANQTNENMRILAIITAVFAPLTLLTGVYGMNFEFIPGLKSPEGFWMMLAAMLLSTVLLLYYFYRQHLVGRGEKSVIEMLAQQKHQRNVNLFWFLDYEPIKQTLKEVEKITRFK</sequence>
<keyword evidence="6" id="KW-0460">Magnesium</keyword>
<dbReference type="KEGG" id="aci:ACIAD0403"/>
<dbReference type="HOGENOM" id="CLU_007127_4_0_6"/>
<evidence type="ECO:0000256" key="8">
    <source>
        <dbReference type="ARBA" id="ARBA00023065"/>
    </source>
</evidence>
<dbReference type="AlphaFoldDB" id="Q6FF11"/>
<feature type="transmembrane region" description="Helical" evidence="13">
    <location>
        <begin position="328"/>
        <end position="349"/>
    </location>
</feature>
<keyword evidence="8" id="KW-0406">Ion transport</keyword>
<dbReference type="PANTHER" id="PTHR46494">
    <property type="entry name" value="CORA FAMILY METAL ION TRANSPORTER (EUROFUNG)"/>
    <property type="match status" value="1"/>
</dbReference>
<keyword evidence="9 13" id="KW-0472">Membrane</keyword>
<dbReference type="GO" id="GO:0015095">
    <property type="term" value="F:magnesium ion transmembrane transporter activity"/>
    <property type="evidence" value="ECO:0007669"/>
    <property type="project" value="TreeGrafter"/>
</dbReference>
<evidence type="ECO:0000256" key="9">
    <source>
        <dbReference type="ARBA" id="ARBA00023136"/>
    </source>
</evidence>
<dbReference type="GO" id="GO:0000287">
    <property type="term" value="F:magnesium ion binding"/>
    <property type="evidence" value="ECO:0007669"/>
    <property type="project" value="TreeGrafter"/>
</dbReference>
<protein>
    <submittedName>
        <fullName evidence="14">Putative magnesium Mg(2+)/cobalt Co(2+) transport protein</fullName>
    </submittedName>
</protein>
<comment type="function">
    <text evidence="11">Mediates influx of magnesium ions. Alternates between open and closed states. Activated by low cytoplasmic Mg(2+) levels. Inactive when cytoplasmic Mg(2+) levels are high.</text>
</comment>
<proteinExistence type="inferred from homology"/>
<evidence type="ECO:0000256" key="2">
    <source>
        <dbReference type="ARBA" id="ARBA00009765"/>
    </source>
</evidence>
<evidence type="ECO:0000256" key="3">
    <source>
        <dbReference type="ARBA" id="ARBA00022448"/>
    </source>
</evidence>
<evidence type="ECO:0000313" key="14">
    <source>
        <dbReference type="EMBL" id="CAG67347.1"/>
    </source>
</evidence>
<evidence type="ECO:0000256" key="1">
    <source>
        <dbReference type="ARBA" id="ARBA00004651"/>
    </source>
</evidence>
<dbReference type="InterPro" id="IPR045863">
    <property type="entry name" value="CorA_TM1_TM2"/>
</dbReference>
<evidence type="ECO:0000256" key="13">
    <source>
        <dbReference type="SAM" id="Phobius"/>
    </source>
</evidence>
<evidence type="ECO:0000256" key="10">
    <source>
        <dbReference type="ARBA" id="ARBA00034269"/>
    </source>
</evidence>
<evidence type="ECO:0000256" key="11">
    <source>
        <dbReference type="ARBA" id="ARBA00045497"/>
    </source>
</evidence>
<keyword evidence="5 13" id="KW-0812">Transmembrane</keyword>
<dbReference type="InterPro" id="IPR002523">
    <property type="entry name" value="MgTranspt_CorA/ZnTranspt_ZntB"/>
</dbReference>
<dbReference type="GO" id="GO:0015087">
    <property type="term" value="F:cobalt ion transmembrane transporter activity"/>
    <property type="evidence" value="ECO:0007669"/>
    <property type="project" value="TreeGrafter"/>
</dbReference>
<dbReference type="Gene3D" id="3.30.460.20">
    <property type="entry name" value="CorA soluble domain-like"/>
    <property type="match status" value="1"/>
</dbReference>
<dbReference type="Pfam" id="PF01544">
    <property type="entry name" value="CorA"/>
    <property type="match status" value="1"/>
</dbReference>